<comment type="caution">
    <text evidence="2">The sequence shown here is derived from an EMBL/GenBank/DDBJ whole genome shotgun (WGS) entry which is preliminary data.</text>
</comment>
<reference evidence="2" key="2">
    <citation type="submission" date="2022-01" db="EMBL/GenBank/DDBJ databases">
        <authorList>
            <person name="Yamashiro T."/>
            <person name="Shiraishi A."/>
            <person name="Satake H."/>
            <person name="Nakayama K."/>
        </authorList>
    </citation>
    <scope>NUCLEOTIDE SEQUENCE</scope>
</reference>
<gene>
    <name evidence="2" type="ORF">Tco_0857138</name>
</gene>
<keyword evidence="3" id="KW-1185">Reference proteome</keyword>
<feature type="transmembrane region" description="Helical" evidence="1">
    <location>
        <begin position="122"/>
        <end position="144"/>
    </location>
</feature>
<keyword evidence="1" id="KW-0472">Membrane</keyword>
<dbReference type="EMBL" id="BQNB010012962">
    <property type="protein sequence ID" value="GJT10096.1"/>
    <property type="molecule type" value="Genomic_DNA"/>
</dbReference>
<keyword evidence="1" id="KW-1133">Transmembrane helix</keyword>
<protein>
    <recommendedName>
        <fullName evidence="4">NADH dehydrogenase subunit 3</fullName>
    </recommendedName>
</protein>
<evidence type="ECO:0000313" key="3">
    <source>
        <dbReference type="Proteomes" id="UP001151760"/>
    </source>
</evidence>
<evidence type="ECO:0000256" key="1">
    <source>
        <dbReference type="SAM" id="Phobius"/>
    </source>
</evidence>
<evidence type="ECO:0008006" key="4">
    <source>
        <dbReference type="Google" id="ProtNLM"/>
    </source>
</evidence>
<keyword evidence="1" id="KW-0812">Transmembrane</keyword>
<dbReference type="Proteomes" id="UP001151760">
    <property type="component" value="Unassembled WGS sequence"/>
</dbReference>
<proteinExistence type="predicted"/>
<reference evidence="2" key="1">
    <citation type="journal article" date="2022" name="Int. J. Mol. Sci.">
        <title>Draft Genome of Tanacetum Coccineum: Genomic Comparison of Closely Related Tanacetum-Family Plants.</title>
        <authorList>
            <person name="Yamashiro T."/>
            <person name="Shiraishi A."/>
            <person name="Nakayama K."/>
            <person name="Satake H."/>
        </authorList>
    </citation>
    <scope>NUCLEOTIDE SEQUENCE</scope>
</reference>
<organism evidence="2 3">
    <name type="scientific">Tanacetum coccineum</name>
    <dbReference type="NCBI Taxonomy" id="301880"/>
    <lineage>
        <taxon>Eukaryota</taxon>
        <taxon>Viridiplantae</taxon>
        <taxon>Streptophyta</taxon>
        <taxon>Embryophyta</taxon>
        <taxon>Tracheophyta</taxon>
        <taxon>Spermatophyta</taxon>
        <taxon>Magnoliopsida</taxon>
        <taxon>eudicotyledons</taxon>
        <taxon>Gunneridae</taxon>
        <taxon>Pentapetalae</taxon>
        <taxon>asterids</taxon>
        <taxon>campanulids</taxon>
        <taxon>Asterales</taxon>
        <taxon>Asteraceae</taxon>
        <taxon>Asteroideae</taxon>
        <taxon>Anthemideae</taxon>
        <taxon>Anthemidinae</taxon>
        <taxon>Tanacetum</taxon>
    </lineage>
</organism>
<sequence>MPSSCLYPLATRRVLFRTTIFSASKYDSFTTTHSDISLSKYDSFIFDISNDPFPPADRSDFYHEKFADELTHIISPPEYDCFYFKSEPDPGELTSIVDSMICENVSSTTNVNLPFEDDQSPLLAYVVWIFLPFLTYLVTPPYLLSCRNEDTIFDPGISVYHYFMPSVSHRSGTFMKFNVYPNNLNESPMEILSSTCSLMD</sequence>
<name>A0ABQ5B9C3_9ASTR</name>
<accession>A0ABQ5B9C3</accession>
<evidence type="ECO:0000313" key="2">
    <source>
        <dbReference type="EMBL" id="GJT10096.1"/>
    </source>
</evidence>